<keyword evidence="2" id="KW-1185">Reference proteome</keyword>
<comment type="caution">
    <text evidence="1">The sequence shown here is derived from an EMBL/GenBank/DDBJ whole genome shotgun (WGS) entry which is preliminary data.</text>
</comment>
<evidence type="ECO:0008006" key="3">
    <source>
        <dbReference type="Google" id="ProtNLM"/>
    </source>
</evidence>
<gene>
    <name evidence="1" type="ORF">BAE44_0002717</name>
</gene>
<accession>A0A1E5WFY6</accession>
<feature type="non-terminal residue" evidence="1">
    <location>
        <position position="1"/>
    </location>
</feature>
<dbReference type="Proteomes" id="UP000095767">
    <property type="component" value="Unassembled WGS sequence"/>
</dbReference>
<dbReference type="AlphaFoldDB" id="A0A1E5WFY6"/>
<protein>
    <recommendedName>
        <fullName evidence="3">FBD domain-containing protein</fullName>
    </recommendedName>
</protein>
<evidence type="ECO:0000313" key="1">
    <source>
        <dbReference type="EMBL" id="OEL36264.1"/>
    </source>
</evidence>
<name>A0A1E5WFY6_9POAL</name>
<reference evidence="1 2" key="1">
    <citation type="submission" date="2016-09" db="EMBL/GenBank/DDBJ databases">
        <title>The draft genome of Dichanthelium oligosanthes: A C3 panicoid grass species.</title>
        <authorList>
            <person name="Studer A.J."/>
            <person name="Schnable J.C."/>
            <person name="Brutnell T.P."/>
        </authorList>
    </citation>
    <scope>NUCLEOTIDE SEQUENCE [LARGE SCALE GENOMIC DNA]</scope>
    <source>
        <strain evidence="2">cv. Kellogg 1175</strain>
        <tissue evidence="1">Leaf</tissue>
    </source>
</reference>
<sequence length="62" mass="7044">LMALEEIEIENFVGSDHEVDLLKLLFRSVPVMKRVTAKPCPNIVPSFRACKEFCKYSGDICL</sequence>
<organism evidence="1 2">
    <name type="scientific">Dichanthelium oligosanthes</name>
    <dbReference type="NCBI Taxonomy" id="888268"/>
    <lineage>
        <taxon>Eukaryota</taxon>
        <taxon>Viridiplantae</taxon>
        <taxon>Streptophyta</taxon>
        <taxon>Embryophyta</taxon>
        <taxon>Tracheophyta</taxon>
        <taxon>Spermatophyta</taxon>
        <taxon>Magnoliopsida</taxon>
        <taxon>Liliopsida</taxon>
        <taxon>Poales</taxon>
        <taxon>Poaceae</taxon>
        <taxon>PACMAD clade</taxon>
        <taxon>Panicoideae</taxon>
        <taxon>Panicodae</taxon>
        <taxon>Paniceae</taxon>
        <taxon>Dichantheliinae</taxon>
        <taxon>Dichanthelium</taxon>
    </lineage>
</organism>
<proteinExistence type="predicted"/>
<dbReference type="EMBL" id="LWDX02009689">
    <property type="protein sequence ID" value="OEL36264.1"/>
    <property type="molecule type" value="Genomic_DNA"/>
</dbReference>
<dbReference type="OrthoDB" id="609326at2759"/>
<evidence type="ECO:0000313" key="2">
    <source>
        <dbReference type="Proteomes" id="UP000095767"/>
    </source>
</evidence>